<dbReference type="RefSeq" id="XP_047779616.1">
    <property type="nucleotide sequence ID" value="XM_047923427.1"/>
</dbReference>
<evidence type="ECO:0000313" key="2">
    <source>
        <dbReference type="EMBL" id="KAH9837578.1"/>
    </source>
</evidence>
<feature type="transmembrane region" description="Helical" evidence="1">
    <location>
        <begin position="142"/>
        <end position="165"/>
    </location>
</feature>
<keyword evidence="3" id="KW-1185">Reference proteome</keyword>
<evidence type="ECO:0000313" key="3">
    <source>
        <dbReference type="Proteomes" id="UP000814176"/>
    </source>
</evidence>
<reference evidence="2 3" key="1">
    <citation type="journal article" date="2021" name="Environ. Microbiol.">
        <title>Gene family expansions and transcriptome signatures uncover fungal adaptations to wood decay.</title>
        <authorList>
            <person name="Hage H."/>
            <person name="Miyauchi S."/>
            <person name="Viragh M."/>
            <person name="Drula E."/>
            <person name="Min B."/>
            <person name="Chaduli D."/>
            <person name="Navarro D."/>
            <person name="Favel A."/>
            <person name="Norest M."/>
            <person name="Lesage-Meessen L."/>
            <person name="Balint B."/>
            <person name="Merenyi Z."/>
            <person name="de Eugenio L."/>
            <person name="Morin E."/>
            <person name="Martinez A.T."/>
            <person name="Baldrian P."/>
            <person name="Stursova M."/>
            <person name="Martinez M.J."/>
            <person name="Novotny C."/>
            <person name="Magnuson J.K."/>
            <person name="Spatafora J.W."/>
            <person name="Maurice S."/>
            <person name="Pangilinan J."/>
            <person name="Andreopoulos W."/>
            <person name="LaButti K."/>
            <person name="Hundley H."/>
            <person name="Na H."/>
            <person name="Kuo A."/>
            <person name="Barry K."/>
            <person name="Lipzen A."/>
            <person name="Henrissat B."/>
            <person name="Riley R."/>
            <person name="Ahrendt S."/>
            <person name="Nagy L.G."/>
            <person name="Grigoriev I.V."/>
            <person name="Martin F."/>
            <person name="Rosso M.N."/>
        </authorList>
    </citation>
    <scope>NUCLEOTIDE SEQUENCE [LARGE SCALE GENOMIC DNA]</scope>
    <source>
        <strain evidence="2 3">CIRM-BRFM 1785</strain>
    </source>
</reference>
<protein>
    <recommendedName>
        <fullName evidence="4">Ig-like domain-containing protein</fullName>
    </recommendedName>
</protein>
<dbReference type="PANTHER" id="PTHR37544:SF3">
    <property type="entry name" value="SPRAY"/>
    <property type="match status" value="1"/>
</dbReference>
<feature type="transmembrane region" description="Helical" evidence="1">
    <location>
        <begin position="77"/>
        <end position="96"/>
    </location>
</feature>
<dbReference type="Proteomes" id="UP000814176">
    <property type="component" value="Unassembled WGS sequence"/>
</dbReference>
<evidence type="ECO:0008006" key="4">
    <source>
        <dbReference type="Google" id="ProtNLM"/>
    </source>
</evidence>
<dbReference type="PANTHER" id="PTHR37544">
    <property type="entry name" value="SPRAY-RELATED"/>
    <property type="match status" value="1"/>
</dbReference>
<keyword evidence="1" id="KW-1133">Transmembrane helix</keyword>
<dbReference type="Pfam" id="PF11915">
    <property type="entry name" value="DUF3433"/>
    <property type="match status" value="2"/>
</dbReference>
<gene>
    <name evidence="2" type="ORF">C8Q71DRAFT_753290</name>
</gene>
<keyword evidence="1" id="KW-0472">Membrane</keyword>
<feature type="transmembrane region" description="Helical" evidence="1">
    <location>
        <begin position="713"/>
        <end position="736"/>
    </location>
</feature>
<evidence type="ECO:0000256" key="1">
    <source>
        <dbReference type="SAM" id="Phobius"/>
    </source>
</evidence>
<feature type="transmembrane region" description="Helical" evidence="1">
    <location>
        <begin position="602"/>
        <end position="626"/>
    </location>
</feature>
<organism evidence="2 3">
    <name type="scientific">Rhodofomes roseus</name>
    <dbReference type="NCBI Taxonomy" id="34475"/>
    <lineage>
        <taxon>Eukaryota</taxon>
        <taxon>Fungi</taxon>
        <taxon>Dikarya</taxon>
        <taxon>Basidiomycota</taxon>
        <taxon>Agaricomycotina</taxon>
        <taxon>Agaricomycetes</taxon>
        <taxon>Polyporales</taxon>
        <taxon>Rhodofomes</taxon>
    </lineage>
</organism>
<proteinExistence type="predicted"/>
<comment type="caution">
    <text evidence="2">The sequence shown here is derived from an EMBL/GenBank/DDBJ whole genome shotgun (WGS) entry which is preliminary data.</text>
</comment>
<sequence>MAIYSMLPGQLGRRQVDSSIDGGTQLRSMWHPFMLTICPSLMFGLVLLGAVGGLEAFVRLSDSHTGFAVPSTTLQNLATYLPIAFIIFVGWVWQAYELEVKKLVPWASMCSGPTAPSDSIQLDYIGSNPLVAITTAIRKRHYGILICTLGTAAVAVCSIVAASIWDLEPAPRVLPVTLQRTGTYDGASLDSPADVAQSLTRYLARTVLQLSSPSWMTDDYVISPFNLSDATPGMVLSGTTQGYNTSLSCQAADVSLSNNGTNVTITYAGVSQMIPCDVFVDEPGNWSFTANPYLYTGKVFNWTVGSNTPAILLATQLLPPNNCASAVAVGCIPSYTVMDVQVAVDAGTAAFNDTPRAVGTASSVTFPGGEYLLQIIDNNNGVTGSPWDAQAQVFSNHDDPFAYIPWTTSPPNFREVGNYSPWFHLLRHILLLEPKQLMDANTIARGSQQIFSDIWRNVIQPRNVTSDSLQGTAAVADTRLISRVGSIRAIQVCLCVLAVIAIFVFAWRPHTCLPRDPSSLASIALILSESEDLARRLEGSSSATTEALGNHLRGAKYQLVVNASGDSEIAVLSDETDFVAPKASLQSGDEEARCRFDWTPPILYPVARVTLAVLVLVIIAVLELLVQLSSRHTGLVNYDGQWAQRYAWSYAGPVVLFLVGLGIEVFDAGVRAIHPFVLLHRAPHPGNRLTYDPLHQSVTTLPFHALRHRQPMVLVSTLAVLLLLVAKIAVAGLFTIGQVTRVTNVQVNLNTTFAWNASALADTMATNITAPFLNPDIPGYDSGNDDYELPPLELIVNAGLETPNWTTPDIAVGALAADSAFQFLPTKSNLTARLPVLYSDLVNCTAVPYVQRGNASEGTYGIIPQLECVANYGHSPSRFIYEVTLDDTGHAGSVFPIPGRTGIDVAQINCSTIFFLFARNDDINLVSCNYTMTQSTMEAKLAIDSSAAYRVLSVNRASEQHVTPVDEFSQLPLIFSGIPTQDSIVDTAYTRNNSADDAFADGAPWQLFHSGSFDYLFSAITANTSDMNTLLDKNTLITAVQSQWSQYFARLADFYMRVPADKETSVSAALAAPQQRIFIEPKPARILEGLLAAIFVCIVSVSVTLRTAGVLPRPPYSIASRMSLLAGSEMLNLPELGEPGAQRLSTDALEKRLRGTWFKLGWWVGDTEGKGLRYGIDVDGTDHDTAVVLDRYVSVDAQSPQAEVYEMKPNLHERLGRSVSDNIDKMVSP</sequence>
<dbReference type="GeneID" id="72004159"/>
<name>A0ABQ8KJ91_9APHY</name>
<feature type="transmembrane region" description="Helical" evidence="1">
    <location>
        <begin position="646"/>
        <end position="666"/>
    </location>
</feature>
<feature type="transmembrane region" description="Helical" evidence="1">
    <location>
        <begin position="489"/>
        <end position="507"/>
    </location>
</feature>
<dbReference type="InterPro" id="IPR021840">
    <property type="entry name" value="DUF3433"/>
</dbReference>
<keyword evidence="1" id="KW-0812">Transmembrane</keyword>
<feature type="transmembrane region" description="Helical" evidence="1">
    <location>
        <begin position="33"/>
        <end position="57"/>
    </location>
</feature>
<dbReference type="EMBL" id="JADCUA010000008">
    <property type="protein sequence ID" value="KAH9837578.1"/>
    <property type="molecule type" value="Genomic_DNA"/>
</dbReference>
<accession>A0ABQ8KJ91</accession>